<proteinExistence type="predicted"/>
<accession>A0ABQ7BY82</accession>
<comment type="caution">
    <text evidence="2">The sequence shown here is derived from an EMBL/GenBank/DDBJ whole genome shotgun (WGS) entry which is preliminary data.</text>
</comment>
<name>A0ABQ7BY82_BRACR</name>
<feature type="compositionally biased region" description="Basic and acidic residues" evidence="1">
    <location>
        <begin position="102"/>
        <end position="111"/>
    </location>
</feature>
<sequence length="285" mass="32178">MRRVHATWQELIGGDFLYDDDAGAFLHLIDGGLSPPRAQMDPAEERREMKRQKEHYIMLQCATGTQYGIPTRCLCGSRIINEVRGKEEYDTLPGKLFHQQELRGGDREADKAGTGSRPHCQGSCPREALLRLKTEDGYPEATYLDPDTNCTTDPDTLNFVNIRIRSTPRPNNFRAFFFRLTAPKAILIEDTIEQKRISELEAKLTRPTELLNQEEEKNMSLEMRKTQTSVATTSGTTIFVRAKSKSIEAPVKEQPESSSNIQMVKSMGPVKKSVTLKRICNSCGH</sequence>
<evidence type="ECO:0000313" key="2">
    <source>
        <dbReference type="EMBL" id="KAF3544242.1"/>
    </source>
</evidence>
<evidence type="ECO:0000313" key="3">
    <source>
        <dbReference type="Proteomes" id="UP000266723"/>
    </source>
</evidence>
<feature type="region of interest" description="Disordered" evidence="1">
    <location>
        <begin position="102"/>
        <end position="121"/>
    </location>
</feature>
<evidence type="ECO:0000256" key="1">
    <source>
        <dbReference type="SAM" id="MobiDB-lite"/>
    </source>
</evidence>
<organism evidence="2 3">
    <name type="scientific">Brassica cretica</name>
    <name type="common">Mustard</name>
    <dbReference type="NCBI Taxonomy" id="69181"/>
    <lineage>
        <taxon>Eukaryota</taxon>
        <taxon>Viridiplantae</taxon>
        <taxon>Streptophyta</taxon>
        <taxon>Embryophyta</taxon>
        <taxon>Tracheophyta</taxon>
        <taxon>Spermatophyta</taxon>
        <taxon>Magnoliopsida</taxon>
        <taxon>eudicotyledons</taxon>
        <taxon>Gunneridae</taxon>
        <taxon>Pentapetalae</taxon>
        <taxon>rosids</taxon>
        <taxon>malvids</taxon>
        <taxon>Brassicales</taxon>
        <taxon>Brassicaceae</taxon>
        <taxon>Brassiceae</taxon>
        <taxon>Brassica</taxon>
    </lineage>
</organism>
<dbReference type="EMBL" id="QGKV02000832">
    <property type="protein sequence ID" value="KAF3544242.1"/>
    <property type="molecule type" value="Genomic_DNA"/>
</dbReference>
<protein>
    <submittedName>
        <fullName evidence="2">Uncharacterized protein</fullName>
    </submittedName>
</protein>
<gene>
    <name evidence="2" type="ORF">DY000_02006364</name>
</gene>
<reference evidence="2 3" key="1">
    <citation type="journal article" date="2020" name="BMC Genomics">
        <title>Intraspecific diversification of the crop wild relative Brassica cretica Lam. using demographic model selection.</title>
        <authorList>
            <person name="Kioukis A."/>
            <person name="Michalopoulou V.A."/>
            <person name="Briers L."/>
            <person name="Pirintsos S."/>
            <person name="Studholme D.J."/>
            <person name="Pavlidis P."/>
            <person name="Sarris P.F."/>
        </authorList>
    </citation>
    <scope>NUCLEOTIDE SEQUENCE [LARGE SCALE GENOMIC DNA]</scope>
    <source>
        <strain evidence="3">cv. PFS-1207/04</strain>
    </source>
</reference>
<keyword evidence="3" id="KW-1185">Reference proteome</keyword>
<dbReference type="Proteomes" id="UP000266723">
    <property type="component" value="Unassembled WGS sequence"/>
</dbReference>